<dbReference type="InterPro" id="IPR037233">
    <property type="entry name" value="CcmK-like_sf"/>
</dbReference>
<dbReference type="GO" id="GO:0031469">
    <property type="term" value="C:bacterial microcompartment"/>
    <property type="evidence" value="ECO:0007669"/>
    <property type="project" value="UniProtKB-SubCell"/>
</dbReference>
<proteinExistence type="inferred from homology"/>
<dbReference type="SUPFAM" id="SSF143414">
    <property type="entry name" value="CcmK-like"/>
    <property type="match status" value="2"/>
</dbReference>
<gene>
    <name evidence="5" type="ORF">DSM101010T_34140</name>
</gene>
<comment type="subcellular location">
    <subcellularLocation>
        <location evidence="1">Bacterial microcompartment</location>
    </subcellularLocation>
</comment>
<dbReference type="EMBL" id="BLVO01000016">
    <property type="protein sequence ID" value="GFM35049.1"/>
    <property type="molecule type" value="Genomic_DNA"/>
</dbReference>
<feature type="domain" description="BMC" evidence="4">
    <location>
        <begin position="114"/>
        <end position="199"/>
    </location>
</feature>
<evidence type="ECO:0000259" key="4">
    <source>
        <dbReference type="PROSITE" id="PS51930"/>
    </source>
</evidence>
<dbReference type="PANTHER" id="PTHR33941">
    <property type="entry name" value="PROPANEDIOL UTILIZATION PROTEIN PDUA"/>
    <property type="match status" value="1"/>
</dbReference>
<keyword evidence="6" id="KW-1185">Reference proteome</keyword>
<comment type="caution">
    <text evidence="5">The sequence shown here is derived from an EMBL/GenBank/DDBJ whole genome shotgun (WGS) entry which is preliminary data.</text>
</comment>
<sequence>MGEFKRYYGEEALGLIETLGMVPAINGADKMLKAANVELISYENVGSTLVTVMVKGDVAAVQAAVDAGKVAASEIGKLTAYNVMPRPIRPVGEIVSVHGIEDESLESNGARPRAMGLIETFGIVYVLEAADAMLKTADVELIGYENVASGYISVMVQGDVAACKSAVEAGVKAVEAMGANVYSSLVIPTPHPDVARITKRYRLENLLP</sequence>
<evidence type="ECO:0000313" key="6">
    <source>
        <dbReference type="Proteomes" id="UP000503840"/>
    </source>
</evidence>
<evidence type="ECO:0000256" key="3">
    <source>
        <dbReference type="PROSITE-ProRule" id="PRU01278"/>
    </source>
</evidence>
<comment type="similarity">
    <text evidence="3">Belongs to the bacterial microcompartments protein family.</text>
</comment>
<dbReference type="Pfam" id="PF00936">
    <property type="entry name" value="BMC"/>
    <property type="match status" value="2"/>
</dbReference>
<dbReference type="CDD" id="cd07045">
    <property type="entry name" value="BMC_CcmK_like"/>
    <property type="match status" value="2"/>
</dbReference>
<reference evidence="5 6" key="1">
    <citation type="submission" date="2020-05" db="EMBL/GenBank/DDBJ databases">
        <title>Draft genome sequence of Desulfovibrio sp. strain HN2T.</title>
        <authorList>
            <person name="Ueno A."/>
            <person name="Tamazawa S."/>
            <person name="Tamamura S."/>
            <person name="Murakami T."/>
            <person name="Kiyama T."/>
            <person name="Inomata H."/>
            <person name="Amano Y."/>
            <person name="Miyakawa K."/>
            <person name="Tamaki H."/>
            <person name="Naganuma T."/>
            <person name="Kaneko K."/>
        </authorList>
    </citation>
    <scope>NUCLEOTIDE SEQUENCE [LARGE SCALE GENOMIC DNA]</scope>
    <source>
        <strain evidence="5 6">HN2</strain>
    </source>
</reference>
<evidence type="ECO:0000256" key="1">
    <source>
        <dbReference type="ARBA" id="ARBA00024322"/>
    </source>
</evidence>
<dbReference type="AlphaFoldDB" id="A0A7J0BN19"/>
<dbReference type="SMART" id="SM00877">
    <property type="entry name" value="BMC"/>
    <property type="match status" value="2"/>
</dbReference>
<dbReference type="Gene3D" id="3.30.70.1710">
    <property type="match status" value="2"/>
</dbReference>
<protein>
    <recommendedName>
        <fullName evidence="4">BMC domain-containing protein</fullName>
    </recommendedName>
</protein>
<dbReference type="PANTHER" id="PTHR33941:SF11">
    <property type="entry name" value="BACTERIAL MICROCOMPARTMENT SHELL PROTEIN PDUJ"/>
    <property type="match status" value="1"/>
</dbReference>
<dbReference type="InterPro" id="IPR044872">
    <property type="entry name" value="CcmK/CsoS1_BMC"/>
</dbReference>
<dbReference type="Proteomes" id="UP000503840">
    <property type="component" value="Unassembled WGS sequence"/>
</dbReference>
<dbReference type="InterPro" id="IPR050575">
    <property type="entry name" value="BMC_shell"/>
</dbReference>
<evidence type="ECO:0000256" key="2">
    <source>
        <dbReference type="ARBA" id="ARBA00024446"/>
    </source>
</evidence>
<accession>A0A7J0BN19</accession>
<keyword evidence="2" id="KW-1283">Bacterial microcompartment</keyword>
<dbReference type="InterPro" id="IPR000249">
    <property type="entry name" value="BMC_dom"/>
</dbReference>
<dbReference type="PROSITE" id="PS51930">
    <property type="entry name" value="BMC_2"/>
    <property type="match status" value="2"/>
</dbReference>
<organism evidence="5 6">
    <name type="scientific">Desulfovibrio subterraneus</name>
    <dbReference type="NCBI Taxonomy" id="2718620"/>
    <lineage>
        <taxon>Bacteria</taxon>
        <taxon>Pseudomonadati</taxon>
        <taxon>Thermodesulfobacteriota</taxon>
        <taxon>Desulfovibrionia</taxon>
        <taxon>Desulfovibrionales</taxon>
        <taxon>Desulfovibrionaceae</taxon>
        <taxon>Desulfovibrio</taxon>
    </lineage>
</organism>
<evidence type="ECO:0000313" key="5">
    <source>
        <dbReference type="EMBL" id="GFM35049.1"/>
    </source>
</evidence>
<feature type="domain" description="BMC" evidence="4">
    <location>
        <begin position="12"/>
        <end position="96"/>
    </location>
</feature>
<name>A0A7J0BN19_9BACT</name>